<reference evidence="2 3" key="1">
    <citation type="submission" date="2015-04" db="EMBL/GenBank/DDBJ databases">
        <title>Lasius niger genome sequencing.</title>
        <authorList>
            <person name="Konorov E.A."/>
            <person name="Nikitin M.A."/>
            <person name="Kirill M.V."/>
            <person name="Chang P."/>
        </authorList>
    </citation>
    <scope>NUCLEOTIDE SEQUENCE [LARGE SCALE GENOMIC DNA]</scope>
    <source>
        <tissue evidence="2">Whole</tissue>
    </source>
</reference>
<feature type="region of interest" description="Disordered" evidence="1">
    <location>
        <begin position="163"/>
        <end position="190"/>
    </location>
</feature>
<dbReference type="PaxDb" id="67767-A0A0J7NGP9"/>
<keyword evidence="3" id="KW-1185">Reference proteome</keyword>
<evidence type="ECO:0000313" key="3">
    <source>
        <dbReference type="Proteomes" id="UP000036403"/>
    </source>
</evidence>
<comment type="caution">
    <text evidence="2">The sequence shown here is derived from an EMBL/GenBank/DDBJ whole genome shotgun (WGS) entry which is preliminary data.</text>
</comment>
<evidence type="ECO:0000256" key="1">
    <source>
        <dbReference type="SAM" id="MobiDB-lite"/>
    </source>
</evidence>
<protein>
    <submittedName>
        <fullName evidence="2">Uncharacterized protein</fullName>
    </submittedName>
</protein>
<dbReference type="AlphaFoldDB" id="A0A0J7NGP9"/>
<evidence type="ECO:0000313" key="2">
    <source>
        <dbReference type="EMBL" id="KMQ91705.1"/>
    </source>
</evidence>
<dbReference type="Proteomes" id="UP000036403">
    <property type="component" value="Unassembled WGS sequence"/>
</dbReference>
<sequence length="190" mass="20719">MARFSVVFFFLFVVEKAGRSYTSESLSFLARGVRLVLSGGIFLGTAWAEPPDGLETEDLGVLKLLLSRKDRRNTPYPPNVARPVCQGPRKVDTSVRTSIYWHSARARRNDSTGPRDRSARYTAAERDLARGSSDIGVGRGRSFFLRGMRKCIMHAGQPVLTGSVRLPPTKTSPPLPALTVTPGTQGPACA</sequence>
<name>A0A0J7NGP9_LASNI</name>
<proteinExistence type="predicted"/>
<accession>A0A0J7NGP9</accession>
<organism evidence="2 3">
    <name type="scientific">Lasius niger</name>
    <name type="common">Black garden ant</name>
    <dbReference type="NCBI Taxonomy" id="67767"/>
    <lineage>
        <taxon>Eukaryota</taxon>
        <taxon>Metazoa</taxon>
        <taxon>Ecdysozoa</taxon>
        <taxon>Arthropoda</taxon>
        <taxon>Hexapoda</taxon>
        <taxon>Insecta</taxon>
        <taxon>Pterygota</taxon>
        <taxon>Neoptera</taxon>
        <taxon>Endopterygota</taxon>
        <taxon>Hymenoptera</taxon>
        <taxon>Apocrita</taxon>
        <taxon>Aculeata</taxon>
        <taxon>Formicoidea</taxon>
        <taxon>Formicidae</taxon>
        <taxon>Formicinae</taxon>
        <taxon>Lasius</taxon>
        <taxon>Lasius</taxon>
    </lineage>
</organism>
<dbReference type="EMBL" id="LBMM01005216">
    <property type="protein sequence ID" value="KMQ91705.1"/>
    <property type="molecule type" value="Genomic_DNA"/>
</dbReference>
<gene>
    <name evidence="2" type="ORF">RF55_8392</name>
</gene>